<evidence type="ECO:0000256" key="1">
    <source>
        <dbReference type="ARBA" id="ARBA00001933"/>
    </source>
</evidence>
<evidence type="ECO:0000313" key="8">
    <source>
        <dbReference type="Proteomes" id="UP000020773"/>
    </source>
</evidence>
<comment type="caution">
    <text evidence="7">The sequence shown here is derived from an EMBL/GenBank/DDBJ whole genome shotgun (WGS) entry which is preliminary data.</text>
</comment>
<dbReference type="Gene3D" id="3.40.640.10">
    <property type="entry name" value="Type I PLP-dependent aspartate aminotransferase-like (Major domain)"/>
    <property type="match status" value="1"/>
</dbReference>
<dbReference type="EMBL" id="JGDB01000110">
    <property type="protein sequence ID" value="EXY90847.1"/>
    <property type="molecule type" value="Genomic_DNA"/>
</dbReference>
<keyword evidence="4 5" id="KW-0663">Pyridoxal phosphate</keyword>
<dbReference type="EC" id="2.3.1.47" evidence="7"/>
<protein>
    <submittedName>
        <fullName evidence="7">8-amino-7-oxononanoate synthase</fullName>
        <ecNumber evidence="7">2.3.1.47</ecNumber>
    </submittedName>
</protein>
<keyword evidence="7" id="KW-0012">Acyltransferase</keyword>
<evidence type="ECO:0000256" key="3">
    <source>
        <dbReference type="ARBA" id="ARBA00022679"/>
    </source>
</evidence>
<dbReference type="InterPro" id="IPR015421">
    <property type="entry name" value="PyrdxlP-dep_Trfase_major"/>
</dbReference>
<comment type="cofactor">
    <cofactor evidence="1 5">
        <name>pyridoxal 5'-phosphate</name>
        <dbReference type="ChEBI" id="CHEBI:597326"/>
    </cofactor>
</comment>
<evidence type="ECO:0000256" key="5">
    <source>
        <dbReference type="RuleBase" id="RU003693"/>
    </source>
</evidence>
<keyword evidence="3 7" id="KW-0808">Transferase</keyword>
<accession>A0A015U7J4</accession>
<dbReference type="PANTHER" id="PTHR13693">
    <property type="entry name" value="CLASS II AMINOTRANSFERASE/8-AMINO-7-OXONONANOATE SYNTHASE"/>
    <property type="match status" value="1"/>
</dbReference>
<comment type="similarity">
    <text evidence="5">Belongs to the class-II pyridoxal-phosphate-dependent aminotransferase family.</text>
</comment>
<dbReference type="CDD" id="cd06454">
    <property type="entry name" value="KBL_like"/>
    <property type="match status" value="1"/>
</dbReference>
<evidence type="ECO:0000259" key="6">
    <source>
        <dbReference type="Pfam" id="PF00155"/>
    </source>
</evidence>
<dbReference type="InterPro" id="IPR050087">
    <property type="entry name" value="AON_synthase_class-II"/>
</dbReference>
<name>A0A015U7J4_BACFG</name>
<gene>
    <name evidence="7" type="primary">bioF</name>
    <name evidence="7" type="ORF">M125_2448</name>
</gene>
<dbReference type="RefSeq" id="WP_042971444.1">
    <property type="nucleotide sequence ID" value="NZ_JGDB01000110.1"/>
</dbReference>
<sequence>MKENISRFKIDYSVCKNSPGGSILEKVSNFQKELQLHEENSLHIYVKSPMVSGCGREVEVVDRKTNEVKKMLMFGSNSYLDATGISSVVEKAVRVITDYGVGSGGVPLLSGTTIFQNELEKEIAKLTGFDDTILFSSGFTANIGVIVGLIRPNNLLVYDRLNHASLIDGALMSGAKMVRYKHNDPKALEKILKENAGQYKDGMMVVTDGVFSMDGDIADIPAILEITKKYNALLLIDDAHATGVIGEDGAGTLSYYDIKERENIIVTGTLSKAIGSIGGFITAKQNIIDYLRVYARSNMYSTSLPQSICAASLEVIKEMRNTDIQNALKRNAEYVRNGLKALGFNTLNSMTPIIPVIVGDEYILTQITKELYDRDIFTNAIFPPVVPPNMCRIRIGVMSSHTFEDCDRLINAFHEIGKKYGLI</sequence>
<proteinExistence type="inferred from homology"/>
<dbReference type="GO" id="GO:0008710">
    <property type="term" value="F:8-amino-7-oxononanoate synthase activity"/>
    <property type="evidence" value="ECO:0007669"/>
    <property type="project" value="UniProtKB-EC"/>
</dbReference>
<dbReference type="Pfam" id="PF00155">
    <property type="entry name" value="Aminotran_1_2"/>
    <property type="match status" value="1"/>
</dbReference>
<feature type="domain" description="Aminotransferase class I/classII large" evidence="6">
    <location>
        <begin position="70"/>
        <end position="413"/>
    </location>
</feature>
<dbReference type="Gene3D" id="3.90.1150.10">
    <property type="entry name" value="Aspartate Aminotransferase, domain 1"/>
    <property type="match status" value="1"/>
</dbReference>
<dbReference type="AlphaFoldDB" id="A0A015U7J4"/>
<dbReference type="GO" id="GO:0030170">
    <property type="term" value="F:pyridoxal phosphate binding"/>
    <property type="evidence" value="ECO:0007669"/>
    <property type="project" value="InterPro"/>
</dbReference>
<dbReference type="InterPro" id="IPR001917">
    <property type="entry name" value="Aminotrans_II_pyridoxalP_BS"/>
</dbReference>
<dbReference type="PROSITE" id="PS00599">
    <property type="entry name" value="AA_TRANSFER_CLASS_2"/>
    <property type="match status" value="1"/>
</dbReference>
<comment type="pathway">
    <text evidence="2">Lipid metabolism.</text>
</comment>
<dbReference type="PATRIC" id="fig|1339316.3.peg.2354"/>
<dbReference type="Proteomes" id="UP000020773">
    <property type="component" value="Unassembled WGS sequence"/>
</dbReference>
<reference evidence="7 8" key="1">
    <citation type="submission" date="2014-02" db="EMBL/GenBank/DDBJ databases">
        <authorList>
            <person name="Sears C."/>
            <person name="Carroll K."/>
            <person name="Sack B.R."/>
            <person name="Qadri F."/>
            <person name="Myers L.L."/>
            <person name="Chung G.-T."/>
            <person name="Escheverria P."/>
            <person name="Fraser C.M."/>
            <person name="Sadzewicz L."/>
            <person name="Shefchek K.A."/>
            <person name="Tallon L."/>
            <person name="Das S.P."/>
            <person name="Daugherty S."/>
            <person name="Mongodin E.F."/>
        </authorList>
    </citation>
    <scope>NUCLEOTIDE SEQUENCE [LARGE SCALE GENOMIC DNA]</scope>
    <source>
        <strain evidence="8">3998T(B)3</strain>
    </source>
</reference>
<evidence type="ECO:0000256" key="2">
    <source>
        <dbReference type="ARBA" id="ARBA00005189"/>
    </source>
</evidence>
<organism evidence="7 8">
    <name type="scientific">Bacteroides fragilis str. 3998T(B)3</name>
    <dbReference type="NCBI Taxonomy" id="1339316"/>
    <lineage>
        <taxon>Bacteria</taxon>
        <taxon>Pseudomonadati</taxon>
        <taxon>Bacteroidota</taxon>
        <taxon>Bacteroidia</taxon>
        <taxon>Bacteroidales</taxon>
        <taxon>Bacteroidaceae</taxon>
        <taxon>Bacteroides</taxon>
    </lineage>
</organism>
<evidence type="ECO:0000313" key="7">
    <source>
        <dbReference type="EMBL" id="EXY90847.1"/>
    </source>
</evidence>
<evidence type="ECO:0000256" key="4">
    <source>
        <dbReference type="ARBA" id="ARBA00022898"/>
    </source>
</evidence>
<dbReference type="InterPro" id="IPR004839">
    <property type="entry name" value="Aminotransferase_I/II_large"/>
</dbReference>
<dbReference type="InterPro" id="IPR015422">
    <property type="entry name" value="PyrdxlP-dep_Trfase_small"/>
</dbReference>
<dbReference type="InterPro" id="IPR015424">
    <property type="entry name" value="PyrdxlP-dep_Trfase"/>
</dbReference>
<dbReference type="SUPFAM" id="SSF53383">
    <property type="entry name" value="PLP-dependent transferases"/>
    <property type="match status" value="1"/>
</dbReference>